<evidence type="ECO:0000259" key="16">
    <source>
        <dbReference type="SMART" id="SM00904"/>
    </source>
</evidence>
<dbReference type="InterPro" id="IPR002606">
    <property type="entry name" value="Riboflavin_kinase_bac"/>
</dbReference>
<comment type="pathway">
    <text evidence="2 15">Cofactor biosynthesis; FAD biosynthesis; FAD from FMN: step 1/1.</text>
</comment>
<evidence type="ECO:0000256" key="10">
    <source>
        <dbReference type="ARBA" id="ARBA00022827"/>
    </source>
</evidence>
<dbReference type="PANTHER" id="PTHR22749:SF6">
    <property type="entry name" value="RIBOFLAVIN KINASE"/>
    <property type="match status" value="1"/>
</dbReference>
<keyword evidence="5 15" id="KW-0288">FMN</keyword>
<comment type="catalytic activity">
    <reaction evidence="13 15">
        <text>riboflavin + ATP = FMN + ADP + H(+)</text>
        <dbReference type="Rhea" id="RHEA:14357"/>
        <dbReference type="ChEBI" id="CHEBI:15378"/>
        <dbReference type="ChEBI" id="CHEBI:30616"/>
        <dbReference type="ChEBI" id="CHEBI:57986"/>
        <dbReference type="ChEBI" id="CHEBI:58210"/>
        <dbReference type="ChEBI" id="CHEBI:456216"/>
        <dbReference type="EC" id="2.7.1.26"/>
    </reaction>
</comment>
<dbReference type="Gene3D" id="3.40.50.620">
    <property type="entry name" value="HUPs"/>
    <property type="match status" value="1"/>
</dbReference>
<dbReference type="EC" id="2.7.7.2" evidence="15"/>
<evidence type="ECO:0000256" key="7">
    <source>
        <dbReference type="ARBA" id="ARBA00022695"/>
    </source>
</evidence>
<dbReference type="PANTHER" id="PTHR22749">
    <property type="entry name" value="RIBOFLAVIN KINASE/FMN ADENYLYLTRANSFERASE"/>
    <property type="match status" value="1"/>
</dbReference>
<evidence type="ECO:0000256" key="9">
    <source>
        <dbReference type="ARBA" id="ARBA00022777"/>
    </source>
</evidence>
<dbReference type="CDD" id="cd02064">
    <property type="entry name" value="FAD_synthetase_N"/>
    <property type="match status" value="1"/>
</dbReference>
<dbReference type="SUPFAM" id="SSF82114">
    <property type="entry name" value="Riboflavin kinase-like"/>
    <property type="match status" value="1"/>
</dbReference>
<comment type="caution">
    <text evidence="17">The sequence shown here is derived from an EMBL/GenBank/DDBJ whole genome shotgun (WGS) entry which is preliminary data.</text>
</comment>
<dbReference type="Gene3D" id="2.40.30.30">
    <property type="entry name" value="Riboflavin kinase-like"/>
    <property type="match status" value="1"/>
</dbReference>
<keyword evidence="11 15" id="KW-0067">ATP-binding</keyword>
<reference evidence="17 18" key="1">
    <citation type="submission" date="2023-03" db="EMBL/GenBank/DDBJ databases">
        <title>Fodinicurvata sp. CAU 1616 isolated from sea sendiment.</title>
        <authorList>
            <person name="Kim W."/>
        </authorList>
    </citation>
    <scope>NUCLEOTIDE SEQUENCE [LARGE SCALE GENOMIC DNA]</scope>
    <source>
        <strain evidence="17 18">CAU 1616</strain>
    </source>
</reference>
<dbReference type="Pfam" id="PF06574">
    <property type="entry name" value="FAD_syn"/>
    <property type="match status" value="1"/>
</dbReference>
<dbReference type="RefSeq" id="WP_275823605.1">
    <property type="nucleotide sequence ID" value="NZ_JARHUD010000007.1"/>
</dbReference>
<comment type="pathway">
    <text evidence="3 15">Cofactor biosynthesis; FMN biosynthesis; FMN from riboflavin (ATP route): step 1/1.</text>
</comment>
<keyword evidence="8 15" id="KW-0547">Nucleotide-binding</keyword>
<name>A0ABT5YPG7_9PROT</name>
<feature type="domain" description="Riboflavin kinase" evidence="16">
    <location>
        <begin position="186"/>
        <end position="319"/>
    </location>
</feature>
<keyword evidence="6 15" id="KW-0808">Transferase</keyword>
<dbReference type="GO" id="GO:0003919">
    <property type="term" value="F:FMN adenylyltransferase activity"/>
    <property type="evidence" value="ECO:0007669"/>
    <property type="project" value="UniProtKB-EC"/>
</dbReference>
<dbReference type="NCBIfam" id="NF004160">
    <property type="entry name" value="PRK05627.1-3"/>
    <property type="match status" value="1"/>
</dbReference>
<dbReference type="EMBL" id="JARHUD010000007">
    <property type="protein sequence ID" value="MDF2096848.1"/>
    <property type="molecule type" value="Genomic_DNA"/>
</dbReference>
<keyword evidence="12" id="KW-0511">Multifunctional enzyme</keyword>
<sequence>MRLIRHPRATPAECRNAVAVIGNFDGIHRGHMHLLEHARDLATARNAPWGMVTFEPHPRRLFAPDLPPFRLTPLRVKARLLQSLGVEVLWVLRFNRALAGLTPEAFAREVLHEGLALKHVVVGANFRFGNRRAGDVDALKQYGQSFGFGVSGLGMASAPGQAQEVYSSSLVREYLQAGNPTRAALLLGRYWEIEGRVHHGAKRGRELGFPTANILLGRDTLRPAFGIYAVRVAVEGAPGEGRRTTRWLPGVANLGISPMFDYAEPLLEVHLIDYQGDLYGRHLRVAFIDYLRPEARFDSLDALKDQMGEDLRRARATLAWEDWQGNWPASSFLPLRPGET</sequence>
<evidence type="ECO:0000313" key="18">
    <source>
        <dbReference type="Proteomes" id="UP001215503"/>
    </source>
</evidence>
<dbReference type="SMART" id="SM00904">
    <property type="entry name" value="Flavokinase"/>
    <property type="match status" value="1"/>
</dbReference>
<proteinExistence type="inferred from homology"/>
<evidence type="ECO:0000313" key="17">
    <source>
        <dbReference type="EMBL" id="MDF2096848.1"/>
    </source>
</evidence>
<evidence type="ECO:0000256" key="14">
    <source>
        <dbReference type="ARBA" id="ARBA00049494"/>
    </source>
</evidence>
<evidence type="ECO:0000256" key="11">
    <source>
        <dbReference type="ARBA" id="ARBA00022840"/>
    </source>
</evidence>
<comment type="function">
    <text evidence="1">Catalyzes the phosphorylation of riboflavin to FMN followed by the adenylation of FMN to FAD.</text>
</comment>
<dbReference type="SUPFAM" id="SSF52374">
    <property type="entry name" value="Nucleotidylyl transferase"/>
    <property type="match status" value="1"/>
</dbReference>
<dbReference type="Pfam" id="PF01687">
    <property type="entry name" value="Flavokinase"/>
    <property type="match status" value="1"/>
</dbReference>
<evidence type="ECO:0000256" key="1">
    <source>
        <dbReference type="ARBA" id="ARBA00002121"/>
    </source>
</evidence>
<evidence type="ECO:0000256" key="13">
    <source>
        <dbReference type="ARBA" id="ARBA00047880"/>
    </source>
</evidence>
<evidence type="ECO:0000256" key="5">
    <source>
        <dbReference type="ARBA" id="ARBA00022643"/>
    </source>
</evidence>
<dbReference type="NCBIfam" id="TIGR00083">
    <property type="entry name" value="ribF"/>
    <property type="match status" value="1"/>
</dbReference>
<keyword evidence="4 15" id="KW-0285">Flavoprotein</keyword>
<keyword evidence="10 15" id="KW-0274">FAD</keyword>
<keyword evidence="9 15" id="KW-0418">Kinase</keyword>
<keyword evidence="7 15" id="KW-0548">Nucleotidyltransferase</keyword>
<organism evidence="17 18">
    <name type="scientific">Aquibaculum arenosum</name>
    <dbReference type="NCBI Taxonomy" id="3032591"/>
    <lineage>
        <taxon>Bacteria</taxon>
        <taxon>Pseudomonadati</taxon>
        <taxon>Pseudomonadota</taxon>
        <taxon>Alphaproteobacteria</taxon>
        <taxon>Rhodospirillales</taxon>
        <taxon>Rhodovibrionaceae</taxon>
        <taxon>Aquibaculum</taxon>
    </lineage>
</organism>
<evidence type="ECO:0000256" key="3">
    <source>
        <dbReference type="ARBA" id="ARBA00005201"/>
    </source>
</evidence>
<dbReference type="NCBIfam" id="NF004159">
    <property type="entry name" value="PRK05627.1-2"/>
    <property type="match status" value="1"/>
</dbReference>
<evidence type="ECO:0000256" key="8">
    <source>
        <dbReference type="ARBA" id="ARBA00022741"/>
    </source>
</evidence>
<comment type="catalytic activity">
    <reaction evidence="14 15">
        <text>FMN + ATP + H(+) = FAD + diphosphate</text>
        <dbReference type="Rhea" id="RHEA:17237"/>
        <dbReference type="ChEBI" id="CHEBI:15378"/>
        <dbReference type="ChEBI" id="CHEBI:30616"/>
        <dbReference type="ChEBI" id="CHEBI:33019"/>
        <dbReference type="ChEBI" id="CHEBI:57692"/>
        <dbReference type="ChEBI" id="CHEBI:58210"/>
        <dbReference type="EC" id="2.7.7.2"/>
    </reaction>
</comment>
<dbReference type="InterPro" id="IPR015864">
    <property type="entry name" value="FAD_synthase"/>
</dbReference>
<accession>A0ABT5YPG7</accession>
<evidence type="ECO:0000256" key="2">
    <source>
        <dbReference type="ARBA" id="ARBA00004726"/>
    </source>
</evidence>
<evidence type="ECO:0000256" key="6">
    <source>
        <dbReference type="ARBA" id="ARBA00022679"/>
    </source>
</evidence>
<dbReference type="Proteomes" id="UP001215503">
    <property type="component" value="Unassembled WGS sequence"/>
</dbReference>
<evidence type="ECO:0000256" key="4">
    <source>
        <dbReference type="ARBA" id="ARBA00022630"/>
    </source>
</evidence>
<dbReference type="InterPro" id="IPR014729">
    <property type="entry name" value="Rossmann-like_a/b/a_fold"/>
</dbReference>
<protein>
    <recommendedName>
        <fullName evidence="15">Riboflavin biosynthesis protein</fullName>
    </recommendedName>
    <domain>
        <recommendedName>
            <fullName evidence="15">Riboflavin kinase</fullName>
            <ecNumber evidence="15">2.7.1.26</ecNumber>
        </recommendedName>
        <alternativeName>
            <fullName evidence="15">Flavokinase</fullName>
        </alternativeName>
    </domain>
    <domain>
        <recommendedName>
            <fullName evidence="15">FMN adenylyltransferase</fullName>
            <ecNumber evidence="15">2.7.7.2</ecNumber>
        </recommendedName>
        <alternativeName>
            <fullName evidence="15">FAD pyrophosphorylase</fullName>
        </alternativeName>
        <alternativeName>
            <fullName evidence="15">FAD synthase</fullName>
        </alternativeName>
    </domain>
</protein>
<gene>
    <name evidence="17" type="ORF">P2G67_12770</name>
</gene>
<comment type="similarity">
    <text evidence="15">Belongs to the ribF family.</text>
</comment>
<dbReference type="GO" id="GO:0008531">
    <property type="term" value="F:riboflavin kinase activity"/>
    <property type="evidence" value="ECO:0007669"/>
    <property type="project" value="UniProtKB-EC"/>
</dbReference>
<dbReference type="InterPro" id="IPR023465">
    <property type="entry name" value="Riboflavin_kinase_dom_sf"/>
</dbReference>
<dbReference type="PIRSF" id="PIRSF004491">
    <property type="entry name" value="FAD_Synth"/>
    <property type="match status" value="1"/>
</dbReference>
<evidence type="ECO:0000256" key="15">
    <source>
        <dbReference type="PIRNR" id="PIRNR004491"/>
    </source>
</evidence>
<dbReference type="InterPro" id="IPR023468">
    <property type="entry name" value="Riboflavin_kinase"/>
</dbReference>
<dbReference type="InterPro" id="IPR015865">
    <property type="entry name" value="Riboflavin_kinase_bac/euk"/>
</dbReference>
<evidence type="ECO:0000256" key="12">
    <source>
        <dbReference type="ARBA" id="ARBA00023268"/>
    </source>
</evidence>
<keyword evidence="18" id="KW-1185">Reference proteome</keyword>
<dbReference type="EC" id="2.7.1.26" evidence="15"/>